<keyword evidence="5 14" id="KW-0349">Heme</keyword>
<feature type="binding site" description="axial binding residue" evidence="14">
    <location>
        <position position="475"/>
    </location>
    <ligand>
        <name>heme</name>
        <dbReference type="ChEBI" id="CHEBI:30413"/>
    </ligand>
    <ligandPart>
        <name>Fe</name>
        <dbReference type="ChEBI" id="CHEBI:18248"/>
    </ligandPart>
</feature>
<dbReference type="SUPFAM" id="SSF48264">
    <property type="entry name" value="Cytochrome P450"/>
    <property type="match status" value="2"/>
</dbReference>
<dbReference type="Gene3D" id="1.10.630.10">
    <property type="entry name" value="Cytochrome P450"/>
    <property type="match status" value="2"/>
</dbReference>
<evidence type="ECO:0000256" key="6">
    <source>
        <dbReference type="ARBA" id="ARBA00022723"/>
    </source>
</evidence>
<dbReference type="GO" id="GO:0005506">
    <property type="term" value="F:iron ion binding"/>
    <property type="evidence" value="ECO:0007669"/>
    <property type="project" value="InterPro"/>
</dbReference>
<evidence type="ECO:0000256" key="14">
    <source>
        <dbReference type="PIRSR" id="PIRSR602401-1"/>
    </source>
</evidence>
<keyword evidence="16" id="KW-1133">Transmembrane helix</keyword>
<keyword evidence="12 16" id="KW-0472">Membrane</keyword>
<feature type="region of interest" description="Disordered" evidence="15">
    <location>
        <begin position="295"/>
        <end position="321"/>
    </location>
</feature>
<sequence>MKTRIHHSIQFRALHKMLNLLYSIFPLFLTLCFWIYKLSGRNHDYFKKKGLPYVKPQPFLGSILDFLQKPGHEEELRRYREFGPVYGFFEGNKANLSIADPNILKEILVKKFHVFNGRRELFTGDIVVDNMLAVIRGNDWKRIRDIVTPTFTTSRIKNTMNVVKNCAETMIQNFRVYAEDGKYVNVKRIFGAFTMDVIAKSAFSTTIDSHNDPDNAFVNFAKRVLNMKMNAKFICFHVFPTFLMRLLRICITDVEATHGLKNRALEIMKTRKKNGQVCHDFLQILMDAAKENEESLNNGIGSTNSEENDRDNKLSNKDVPKRMTMDELASQSVAFFLAGYDTTASTLSFATYLLALNQSIQDKLRDEVDTVLEECNGKFSYYVIKNMKYMDNVLAETLRLYPPIYRLERQANADCRLDDSGIAIRKGMLVTVPVYAMNRDSKYWEDPETFNPDRFETTNKKNPYFLPFGSGPKNCVGMRFAEIEMKICLFYLMANFKIHSCPKTKVPIEFDKGLNGLLQPLDITLRLEIRENPPLIEFEDVQPKIFIRPLENSFIYGFVILIIIYWYSTRNHDYWKKKRIPYVKPLPLIGTVLDTMRKPLYEVECERYNELGPIYGYYEANNPVLTVGDPVLLKDILVKDFFSFTGRRIISTGDKVIDNMLTALRGEDWKRVRTIVTPTFTTGKLKRMLTIFKDCATTLMNNFKYLAKEGRPIDVKRIYGAFTMDVIASSAFSSKIDSHNDPDNRFVPAAKEVFNQKLGLRLLLFLIAPRLMKLLRISLFTSDATDFFRDITLQIIEERKRTGQVRNDFLQLLMDTAKEIGKEEQKCEKETEDIVSNYEEHSAGHHIFKAMTMKSLSSDELVAQSVIFFTAGYDTTSSTLSFATYQLALNPDIQDTLREEVDLILQEKNGELTYEAIQKMKYLDNVISETLRLYPIVVKLERYSDTDYKLGDTGILIPKGMILSIPVIAMHRDPRLWPDPERFDPDRFTSEAKAKRDPYSYLPFGAGPRNCVGMRFALMQIKVCLALIIANFKINRCSETKVPLEFHLGQQGVLQPKEIVVSMEIKEDSFLNR</sequence>
<reference evidence="17" key="1">
    <citation type="journal article" date="2020" name="bioRxiv">
        <title>Chromosome-level reference genome of the European wasp spider Argiope bruennichi: a resource for studies on range expansion and evolutionary adaptation.</title>
        <authorList>
            <person name="Sheffer M.M."/>
            <person name="Hoppe A."/>
            <person name="Krehenwinkel H."/>
            <person name="Uhl G."/>
            <person name="Kuss A.W."/>
            <person name="Jensen L."/>
            <person name="Jensen C."/>
            <person name="Gillespie R.G."/>
            <person name="Hoff K.J."/>
            <person name="Prost S."/>
        </authorList>
    </citation>
    <scope>NUCLEOTIDE SEQUENCE</scope>
</reference>
<evidence type="ECO:0000256" key="15">
    <source>
        <dbReference type="SAM" id="MobiDB-lite"/>
    </source>
</evidence>
<reference evidence="17" key="2">
    <citation type="submission" date="2020-06" db="EMBL/GenBank/DDBJ databases">
        <authorList>
            <person name="Sheffer M."/>
        </authorList>
    </citation>
    <scope>NUCLEOTIDE SEQUENCE</scope>
</reference>
<accession>A0A8T0G2K2</accession>
<dbReference type="Proteomes" id="UP000807504">
    <property type="component" value="Unassembled WGS sequence"/>
</dbReference>
<dbReference type="PANTHER" id="PTHR24302">
    <property type="entry name" value="CYTOCHROME P450 FAMILY 3"/>
    <property type="match status" value="1"/>
</dbReference>
<feature type="transmembrane region" description="Helical" evidence="16">
    <location>
        <begin position="20"/>
        <end position="36"/>
    </location>
</feature>
<dbReference type="FunFam" id="1.10.630.10:FF:000042">
    <property type="entry name" value="Cytochrome P450"/>
    <property type="match status" value="2"/>
</dbReference>
<keyword evidence="9" id="KW-0560">Oxidoreductase</keyword>
<dbReference type="InterPro" id="IPR036396">
    <property type="entry name" value="Cyt_P450_sf"/>
</dbReference>
<evidence type="ECO:0000256" key="4">
    <source>
        <dbReference type="ARBA" id="ARBA00010617"/>
    </source>
</evidence>
<dbReference type="Pfam" id="PF00067">
    <property type="entry name" value="p450"/>
    <property type="match status" value="2"/>
</dbReference>
<keyword evidence="18" id="KW-1185">Reference proteome</keyword>
<keyword evidence="7" id="KW-0256">Endoplasmic reticulum</keyword>
<dbReference type="PRINTS" id="PR00463">
    <property type="entry name" value="EP450I"/>
</dbReference>
<evidence type="ECO:0000256" key="11">
    <source>
        <dbReference type="ARBA" id="ARBA00023033"/>
    </source>
</evidence>
<evidence type="ECO:0000256" key="13">
    <source>
        <dbReference type="ARBA" id="ARBA00043906"/>
    </source>
</evidence>
<comment type="similarity">
    <text evidence="4">Belongs to the cytochrome P450 family.</text>
</comment>
<comment type="subcellular location">
    <subcellularLocation>
        <location evidence="3">Endoplasmic reticulum membrane</location>
        <topology evidence="3">Peripheral membrane protein</topology>
    </subcellularLocation>
    <subcellularLocation>
        <location evidence="2">Microsome membrane</location>
        <topology evidence="2">Peripheral membrane protein</topology>
    </subcellularLocation>
</comment>
<organism evidence="17 18">
    <name type="scientific">Argiope bruennichi</name>
    <name type="common">Wasp spider</name>
    <name type="synonym">Aranea bruennichi</name>
    <dbReference type="NCBI Taxonomy" id="94029"/>
    <lineage>
        <taxon>Eukaryota</taxon>
        <taxon>Metazoa</taxon>
        <taxon>Ecdysozoa</taxon>
        <taxon>Arthropoda</taxon>
        <taxon>Chelicerata</taxon>
        <taxon>Arachnida</taxon>
        <taxon>Araneae</taxon>
        <taxon>Araneomorphae</taxon>
        <taxon>Entelegynae</taxon>
        <taxon>Araneoidea</taxon>
        <taxon>Araneidae</taxon>
        <taxon>Argiope</taxon>
    </lineage>
</organism>
<evidence type="ECO:0000256" key="2">
    <source>
        <dbReference type="ARBA" id="ARBA00004174"/>
    </source>
</evidence>
<keyword evidence="8" id="KW-0492">Microsome</keyword>
<feature type="compositionally biased region" description="Basic and acidic residues" evidence="15">
    <location>
        <begin position="310"/>
        <end position="321"/>
    </location>
</feature>
<dbReference type="EMBL" id="JABXBU010000001">
    <property type="protein sequence ID" value="KAF8796725.1"/>
    <property type="molecule type" value="Genomic_DNA"/>
</dbReference>
<comment type="cofactor">
    <cofactor evidence="1 14">
        <name>heme</name>
        <dbReference type="ChEBI" id="CHEBI:30413"/>
    </cofactor>
</comment>
<dbReference type="InterPro" id="IPR050705">
    <property type="entry name" value="Cytochrome_P450_3A"/>
</dbReference>
<dbReference type="InterPro" id="IPR001128">
    <property type="entry name" value="Cyt_P450"/>
</dbReference>
<evidence type="ECO:0000256" key="1">
    <source>
        <dbReference type="ARBA" id="ARBA00001971"/>
    </source>
</evidence>
<dbReference type="PROSITE" id="PS00086">
    <property type="entry name" value="CYTOCHROME_P450"/>
    <property type="match status" value="2"/>
</dbReference>
<comment type="caution">
    <text evidence="17">The sequence shown here is derived from an EMBL/GenBank/DDBJ whole genome shotgun (WGS) entry which is preliminary data.</text>
</comment>
<protein>
    <submittedName>
        <fullName evidence="17">Cytochrome P450 3A8 like protein</fullName>
    </submittedName>
</protein>
<evidence type="ECO:0000256" key="10">
    <source>
        <dbReference type="ARBA" id="ARBA00023004"/>
    </source>
</evidence>
<dbReference type="GO" id="GO:0008395">
    <property type="term" value="F:steroid hydroxylase activity"/>
    <property type="evidence" value="ECO:0007669"/>
    <property type="project" value="TreeGrafter"/>
</dbReference>
<evidence type="ECO:0000256" key="7">
    <source>
        <dbReference type="ARBA" id="ARBA00022824"/>
    </source>
</evidence>
<evidence type="ECO:0000256" key="12">
    <source>
        <dbReference type="ARBA" id="ARBA00023136"/>
    </source>
</evidence>
<evidence type="ECO:0000313" key="17">
    <source>
        <dbReference type="EMBL" id="KAF8796725.1"/>
    </source>
</evidence>
<comment type="function">
    <text evidence="13">Cytochromes P450 are a group of heme-thiolate monooxygenases. They oxidize a variety of structurally unrelated compounds, including steroids, fatty acids, and xenobiotics.</text>
</comment>
<dbReference type="InterPro" id="IPR002401">
    <property type="entry name" value="Cyt_P450_E_grp-I"/>
</dbReference>
<dbReference type="InterPro" id="IPR017972">
    <property type="entry name" value="Cyt_P450_CS"/>
</dbReference>
<feature type="compositionally biased region" description="Polar residues" evidence="15">
    <location>
        <begin position="295"/>
        <end position="305"/>
    </location>
</feature>
<name>A0A8T0G2K2_ARGBR</name>
<dbReference type="PANTHER" id="PTHR24302:SF15">
    <property type="entry name" value="FATTY-ACID PEROXYGENASE"/>
    <property type="match status" value="1"/>
</dbReference>
<keyword evidence="6 14" id="KW-0479">Metal-binding</keyword>
<evidence type="ECO:0000313" key="18">
    <source>
        <dbReference type="Proteomes" id="UP000807504"/>
    </source>
</evidence>
<proteinExistence type="inferred from homology"/>
<keyword evidence="10 14" id="KW-0408">Iron</keyword>
<keyword evidence="11" id="KW-0503">Monooxygenase</keyword>
<dbReference type="GO" id="GO:0016705">
    <property type="term" value="F:oxidoreductase activity, acting on paired donors, with incorporation or reduction of molecular oxygen"/>
    <property type="evidence" value="ECO:0007669"/>
    <property type="project" value="InterPro"/>
</dbReference>
<dbReference type="AlphaFoldDB" id="A0A8T0G2K2"/>
<evidence type="ECO:0000256" key="16">
    <source>
        <dbReference type="SAM" id="Phobius"/>
    </source>
</evidence>
<evidence type="ECO:0000256" key="9">
    <source>
        <dbReference type="ARBA" id="ARBA00023002"/>
    </source>
</evidence>
<dbReference type="CDD" id="cd11055">
    <property type="entry name" value="CYP3A-like"/>
    <property type="match status" value="2"/>
</dbReference>
<evidence type="ECO:0000256" key="3">
    <source>
        <dbReference type="ARBA" id="ARBA00004406"/>
    </source>
</evidence>
<dbReference type="PRINTS" id="PR00385">
    <property type="entry name" value="P450"/>
</dbReference>
<keyword evidence="16" id="KW-0812">Transmembrane</keyword>
<dbReference type="GO" id="GO:0005789">
    <property type="term" value="C:endoplasmic reticulum membrane"/>
    <property type="evidence" value="ECO:0007669"/>
    <property type="project" value="UniProtKB-SubCell"/>
</dbReference>
<evidence type="ECO:0000256" key="5">
    <source>
        <dbReference type="ARBA" id="ARBA00022617"/>
    </source>
</evidence>
<evidence type="ECO:0000256" key="8">
    <source>
        <dbReference type="ARBA" id="ARBA00022848"/>
    </source>
</evidence>
<gene>
    <name evidence="17" type="ORF">HNY73_001070</name>
</gene>
<dbReference type="GO" id="GO:0020037">
    <property type="term" value="F:heme binding"/>
    <property type="evidence" value="ECO:0007669"/>
    <property type="project" value="InterPro"/>
</dbReference>